<keyword evidence="6" id="KW-1185">Reference proteome</keyword>
<evidence type="ECO:0000256" key="2">
    <source>
        <dbReference type="ARBA" id="ARBA00022679"/>
    </source>
</evidence>
<evidence type="ECO:0000256" key="1">
    <source>
        <dbReference type="ARBA" id="ARBA00022676"/>
    </source>
</evidence>
<keyword evidence="2" id="KW-0808">Transferase</keyword>
<dbReference type="AlphaFoldDB" id="A0AA35Y399"/>
<evidence type="ECO:0000313" key="5">
    <source>
        <dbReference type="EMBL" id="CAI9120631.1"/>
    </source>
</evidence>
<dbReference type="PANTHER" id="PTHR20961">
    <property type="entry name" value="GLYCOSYLTRANSFERASE"/>
    <property type="match status" value="1"/>
</dbReference>
<dbReference type="EMBL" id="CATKSH010000007">
    <property type="protein sequence ID" value="CAI9120631.1"/>
    <property type="molecule type" value="Genomic_DNA"/>
</dbReference>
<dbReference type="Pfam" id="PF04577">
    <property type="entry name" value="Glyco_transf_61"/>
    <property type="match status" value="1"/>
</dbReference>
<organism evidence="5 6">
    <name type="scientific">Brytella acorum</name>
    <dbReference type="NCBI Taxonomy" id="2959299"/>
    <lineage>
        <taxon>Bacteria</taxon>
        <taxon>Pseudomonadati</taxon>
        <taxon>Pseudomonadota</taxon>
        <taxon>Alphaproteobacteria</taxon>
        <taxon>Acetobacterales</taxon>
        <taxon>Acetobacteraceae</taxon>
        <taxon>Brytella</taxon>
    </lineage>
</organism>
<accession>A0AA35Y399</accession>
<dbReference type="GO" id="GO:0016757">
    <property type="term" value="F:glycosyltransferase activity"/>
    <property type="evidence" value="ECO:0007669"/>
    <property type="project" value="UniProtKB-KW"/>
</dbReference>
<reference evidence="5" key="1">
    <citation type="submission" date="2023-03" db="EMBL/GenBank/DDBJ databases">
        <authorList>
            <person name="Cleenwerck I."/>
        </authorList>
    </citation>
    <scope>NUCLEOTIDE SEQUENCE</scope>
    <source>
        <strain evidence="5">LMG 32879</strain>
    </source>
</reference>
<proteinExistence type="predicted"/>
<keyword evidence="3" id="KW-0325">Glycoprotein</keyword>
<protein>
    <submittedName>
        <fullName evidence="5">Glycosyltransferase family 61 protein</fullName>
    </submittedName>
</protein>
<sequence length="379" mass="42755">MSFLRRVAQKIGRRRKAADEPLLLMTAAKRIVELENNESRPPLLVCDGVLSDGTHSLFRAWKTQPVTIRQYELHDVILDRSLMVFIQNGRPIVDTSYLQAPDLVTNLTIRPQDLVLAPRGQTVMAATFDHWHKNYYHWLAHTVPTLFTLRTQNFKGNLILPPVYPWQEEMLRAEKFAFQNQEIVQDGKQYCFKRALYTDYVRGTADFAFSPISAAAYRALAKEMGITGHEPQNLELFIRRGDATNRSMSNESELTDALARLGLTVVSPETLSVREQVHLFAQARLVVGSLGAGMANLAWCRPGTVVCELVPEHHQNPCTLALATQMGLRYWGELVETGIDTENHVSISLKPFDVAAITHRVQQLSAYARQYAVRGEGAE</sequence>
<feature type="domain" description="Glycosyltransferase 61 catalytic" evidence="4">
    <location>
        <begin position="135"/>
        <end position="307"/>
    </location>
</feature>
<evidence type="ECO:0000259" key="4">
    <source>
        <dbReference type="Pfam" id="PF04577"/>
    </source>
</evidence>
<keyword evidence="1" id="KW-0328">Glycosyltransferase</keyword>
<gene>
    <name evidence="5" type="ORF">LMG32879_001468</name>
</gene>
<dbReference type="InterPro" id="IPR007657">
    <property type="entry name" value="Glycosyltransferase_61"/>
</dbReference>
<evidence type="ECO:0000256" key="3">
    <source>
        <dbReference type="ARBA" id="ARBA00023180"/>
    </source>
</evidence>
<name>A0AA35Y399_9PROT</name>
<dbReference type="RefSeq" id="WP_289843561.1">
    <property type="nucleotide sequence ID" value="NZ_CATKSH010000007.1"/>
</dbReference>
<dbReference type="InterPro" id="IPR049625">
    <property type="entry name" value="Glyco_transf_61_cat"/>
</dbReference>
<dbReference type="Proteomes" id="UP001176960">
    <property type="component" value="Unassembled WGS sequence"/>
</dbReference>
<evidence type="ECO:0000313" key="6">
    <source>
        <dbReference type="Proteomes" id="UP001176960"/>
    </source>
</evidence>
<comment type="caution">
    <text evidence="5">The sequence shown here is derived from an EMBL/GenBank/DDBJ whole genome shotgun (WGS) entry which is preliminary data.</text>
</comment>